<keyword evidence="3 5" id="KW-1133">Transmembrane helix</keyword>
<dbReference type="InterPro" id="IPR002810">
    <property type="entry name" value="NfeD-like_C"/>
</dbReference>
<dbReference type="EMBL" id="UINC01002246">
    <property type="protein sequence ID" value="SUZ94564.1"/>
    <property type="molecule type" value="Genomic_DNA"/>
</dbReference>
<evidence type="ECO:0000256" key="1">
    <source>
        <dbReference type="ARBA" id="ARBA00004141"/>
    </source>
</evidence>
<dbReference type="Gene3D" id="2.40.50.140">
    <property type="entry name" value="Nucleic acid-binding proteins"/>
    <property type="match status" value="1"/>
</dbReference>
<protein>
    <submittedName>
        <fullName evidence="9">Uncharacterized protein</fullName>
    </submittedName>
</protein>
<feature type="transmembrane region" description="Helical" evidence="5">
    <location>
        <begin position="268"/>
        <end position="285"/>
    </location>
</feature>
<feature type="transmembrane region" description="Helical" evidence="5">
    <location>
        <begin position="313"/>
        <end position="329"/>
    </location>
</feature>
<dbReference type="SUPFAM" id="SSF52096">
    <property type="entry name" value="ClpP/crotonase"/>
    <property type="match status" value="1"/>
</dbReference>
<dbReference type="InterPro" id="IPR056738">
    <property type="entry name" value="NfeD1b_N"/>
</dbReference>
<feature type="domain" description="NfeD-like C-terminal" evidence="6">
    <location>
        <begin position="401"/>
        <end position="456"/>
    </location>
</feature>
<comment type="subcellular location">
    <subcellularLocation>
        <location evidence="1">Membrane</location>
        <topology evidence="1">Multi-pass membrane protein</topology>
    </subcellularLocation>
</comment>
<feature type="transmembrane region" description="Helical" evidence="5">
    <location>
        <begin position="336"/>
        <end position="356"/>
    </location>
</feature>
<sequence length="467" mass="49227">MKRLARKAWLQALLVQPALARLSPILFVLLLLSSTTVFSRQTVAPSTSNRPLVLVAEVDAIIHPVSAEYMLQVIDRADAADADLVVFTLRTPGGLVESTRSITSRMISAKTPVVVFVAPSGARAASAGFLITIAADVAAMAPGTHIGAAHPVSGSGQQLDEAVSEKAASDVAAFARSLATQRNRNIEFAEQAVIESRAFTEDEAAEAEPPLIDIVTSDLDSLLEVLDGRLITRFDGREVRLRTADARVERLQMTWRQQVLSVIARPEVAYILFSLGTLGLTIELWNPGAILPGVVGGLCLLLAFFAFQVLPVNLAGVLLIGFGLGLLVLEAMVTSFGMLALGGVVSIALGSLMLIDSPMPELQIGLSMVLPMTLALSGIVFFLARLGVAAQRRRAVTGRAGMIDEIGRALTTFEAGGSGQVVAHGEIWSATGTEPIAEGDQVKVVGVNGLTLTVRRLASALQGGDKQ</sequence>
<gene>
    <name evidence="9" type="ORF">METZ01_LOCUS47418</name>
</gene>
<dbReference type="AlphaFoldDB" id="A0A381RTL9"/>
<evidence type="ECO:0000259" key="7">
    <source>
        <dbReference type="Pfam" id="PF24961"/>
    </source>
</evidence>
<dbReference type="Pfam" id="PF25145">
    <property type="entry name" value="NfeD1b_N"/>
    <property type="match status" value="1"/>
</dbReference>
<keyword evidence="2 5" id="KW-0812">Transmembrane</keyword>
<dbReference type="PANTHER" id="PTHR33507:SF4">
    <property type="entry name" value="NODULATION COMPETITIVENESS PROTEIN NFED"/>
    <property type="match status" value="1"/>
</dbReference>
<dbReference type="CDD" id="cd07020">
    <property type="entry name" value="Clp_protease_NfeD_1"/>
    <property type="match status" value="1"/>
</dbReference>
<dbReference type="SUPFAM" id="SSF141322">
    <property type="entry name" value="NfeD domain-like"/>
    <property type="match status" value="1"/>
</dbReference>
<evidence type="ECO:0000256" key="5">
    <source>
        <dbReference type="SAM" id="Phobius"/>
    </source>
</evidence>
<feature type="domain" description="NfeD integral membrane" evidence="7">
    <location>
        <begin position="268"/>
        <end position="384"/>
    </location>
</feature>
<dbReference type="PANTHER" id="PTHR33507">
    <property type="entry name" value="INNER MEMBRANE PROTEIN YBBJ"/>
    <property type="match status" value="1"/>
</dbReference>
<evidence type="ECO:0000256" key="2">
    <source>
        <dbReference type="ARBA" id="ARBA00022692"/>
    </source>
</evidence>
<evidence type="ECO:0000259" key="8">
    <source>
        <dbReference type="Pfam" id="PF25145"/>
    </source>
</evidence>
<dbReference type="InterPro" id="IPR056739">
    <property type="entry name" value="NfeD_membrane"/>
</dbReference>
<evidence type="ECO:0000256" key="3">
    <source>
        <dbReference type="ARBA" id="ARBA00022989"/>
    </source>
</evidence>
<keyword evidence="4 5" id="KW-0472">Membrane</keyword>
<evidence type="ECO:0000313" key="9">
    <source>
        <dbReference type="EMBL" id="SUZ94564.1"/>
    </source>
</evidence>
<dbReference type="Pfam" id="PF01957">
    <property type="entry name" value="NfeD"/>
    <property type="match status" value="1"/>
</dbReference>
<feature type="transmembrane region" description="Helical" evidence="5">
    <location>
        <begin position="362"/>
        <end position="384"/>
    </location>
</feature>
<feature type="domain" description="NfeD1b N-terminal" evidence="8">
    <location>
        <begin position="57"/>
        <end position="197"/>
    </location>
</feature>
<dbReference type="InterPro" id="IPR012340">
    <property type="entry name" value="NA-bd_OB-fold"/>
</dbReference>
<proteinExistence type="predicted"/>
<reference evidence="9" key="1">
    <citation type="submission" date="2018-05" db="EMBL/GenBank/DDBJ databases">
        <authorList>
            <person name="Lanie J.A."/>
            <person name="Ng W.-L."/>
            <person name="Kazmierczak K.M."/>
            <person name="Andrzejewski T.M."/>
            <person name="Davidsen T.M."/>
            <person name="Wayne K.J."/>
            <person name="Tettelin H."/>
            <person name="Glass J.I."/>
            <person name="Rusch D."/>
            <person name="Podicherti R."/>
            <person name="Tsui H.-C.T."/>
            <person name="Winkler M.E."/>
        </authorList>
    </citation>
    <scope>NUCLEOTIDE SEQUENCE</scope>
</reference>
<organism evidence="9">
    <name type="scientific">marine metagenome</name>
    <dbReference type="NCBI Taxonomy" id="408172"/>
    <lineage>
        <taxon>unclassified sequences</taxon>
        <taxon>metagenomes</taxon>
        <taxon>ecological metagenomes</taxon>
    </lineage>
</organism>
<dbReference type="Gene3D" id="3.90.226.10">
    <property type="entry name" value="2-enoyl-CoA Hydratase, Chain A, domain 1"/>
    <property type="match status" value="1"/>
</dbReference>
<dbReference type="InterPro" id="IPR052165">
    <property type="entry name" value="Membrane_assoc_protease"/>
</dbReference>
<dbReference type="InterPro" id="IPR029045">
    <property type="entry name" value="ClpP/crotonase-like_dom_sf"/>
</dbReference>
<dbReference type="Pfam" id="PF24961">
    <property type="entry name" value="NfeD_membrane"/>
    <property type="match status" value="1"/>
</dbReference>
<evidence type="ECO:0000256" key="4">
    <source>
        <dbReference type="ARBA" id="ARBA00023136"/>
    </source>
</evidence>
<name>A0A381RTL9_9ZZZZ</name>
<accession>A0A381RTL9</accession>
<dbReference type="GO" id="GO:0016020">
    <property type="term" value="C:membrane"/>
    <property type="evidence" value="ECO:0007669"/>
    <property type="project" value="UniProtKB-SubCell"/>
</dbReference>
<evidence type="ECO:0000259" key="6">
    <source>
        <dbReference type="Pfam" id="PF01957"/>
    </source>
</evidence>